<sequence>MAESSEESTEVRFKSFIRVPEGFFDVIGVARYAPTKDRKRLRFVLFWSSFGNTAVCVVLEMIYFVLAARSGLANFLQLTALASCTGFSALSVAKIMTIKLHETKLKEMLRELESLFPGTAMLQDHYGVHRYYREGQLVMKSFSVLYMILIWIFNLMPLVSMMIGYRTERVWHKELPYFMWYWYDWHRAGYFEITFVQQNWGGFVSAVYNLSTDLMYCAFILLFCIQFDIVAQRLRHARPDDRAGLIETVRIHQKVIELCNQLERIFSPSLLVNFMLSSVIICLVGFQATAGVQPIDLFKFILFLISSLVQVFLLCYYGNKLIVAVGRASQEPLEADIYIFFLVFVSLFTHRHQSDQISYSAFEGHWINASGSYQKSLLLVMVRSLKPQKLTALKFSVISLASFSKVSRPSGGV</sequence>
<feature type="transmembrane region" description="Helical" evidence="9">
    <location>
        <begin position="44"/>
        <end position="66"/>
    </location>
</feature>
<evidence type="ECO:0000313" key="12">
    <source>
        <dbReference type="Proteomes" id="UP000000673"/>
    </source>
</evidence>
<dbReference type="eggNOG" id="ENOG502SR0T">
    <property type="taxonomic scope" value="Eukaryota"/>
</dbReference>
<evidence type="ECO:0000256" key="6">
    <source>
        <dbReference type="ARBA" id="ARBA00023136"/>
    </source>
</evidence>
<evidence type="ECO:0000256" key="8">
    <source>
        <dbReference type="ARBA" id="ARBA00023224"/>
    </source>
</evidence>
<evidence type="ECO:0000256" key="7">
    <source>
        <dbReference type="ARBA" id="ARBA00023170"/>
    </source>
</evidence>
<dbReference type="GO" id="GO:0005549">
    <property type="term" value="F:odorant binding"/>
    <property type="evidence" value="ECO:0007669"/>
    <property type="project" value="InterPro"/>
</dbReference>
<keyword evidence="5 9" id="KW-1133">Transmembrane helix</keyword>
<dbReference type="GO" id="GO:0005886">
    <property type="term" value="C:plasma membrane"/>
    <property type="evidence" value="ECO:0007669"/>
    <property type="project" value="TreeGrafter"/>
</dbReference>
<keyword evidence="7 10" id="KW-0675">Receptor</keyword>
<dbReference type="FunCoup" id="W5J289">
    <property type="interactions" value="35"/>
</dbReference>
<dbReference type="EMBL" id="ADMH02002134">
    <property type="protein sequence ID" value="ETN58372.1"/>
    <property type="molecule type" value="Genomic_DNA"/>
</dbReference>
<feature type="transmembrane region" description="Helical" evidence="9">
    <location>
        <begin position="72"/>
        <end position="96"/>
    </location>
</feature>
<name>W5J289_ANODA</name>
<accession>W5J289</accession>
<dbReference type="EnsemblMetazoa" id="ADAC010035-RA">
    <property type="protein sequence ID" value="ADAC010035-PA"/>
    <property type="gene ID" value="ADAC010035"/>
</dbReference>
<dbReference type="HOGENOM" id="CLU_033399_0_0_1"/>
<evidence type="ECO:0000256" key="9">
    <source>
        <dbReference type="SAM" id="Phobius"/>
    </source>
</evidence>
<dbReference type="GO" id="GO:0007165">
    <property type="term" value="P:signal transduction"/>
    <property type="evidence" value="ECO:0007669"/>
    <property type="project" value="UniProtKB-KW"/>
</dbReference>
<dbReference type="PANTHER" id="PTHR21137">
    <property type="entry name" value="ODORANT RECEPTOR"/>
    <property type="match status" value="1"/>
</dbReference>
<comment type="subcellular location">
    <subcellularLocation>
        <location evidence="1">Membrane</location>
        <topology evidence="1">Multi-pass membrane protein</topology>
    </subcellularLocation>
</comment>
<feature type="transmembrane region" description="Helical" evidence="9">
    <location>
        <begin position="143"/>
        <end position="165"/>
    </location>
</feature>
<dbReference type="GO" id="GO:0004984">
    <property type="term" value="F:olfactory receptor activity"/>
    <property type="evidence" value="ECO:0007669"/>
    <property type="project" value="InterPro"/>
</dbReference>
<organism evidence="10">
    <name type="scientific">Anopheles darlingi</name>
    <name type="common">Mosquito</name>
    <dbReference type="NCBI Taxonomy" id="43151"/>
    <lineage>
        <taxon>Eukaryota</taxon>
        <taxon>Metazoa</taxon>
        <taxon>Ecdysozoa</taxon>
        <taxon>Arthropoda</taxon>
        <taxon>Hexapoda</taxon>
        <taxon>Insecta</taxon>
        <taxon>Pterygota</taxon>
        <taxon>Neoptera</taxon>
        <taxon>Endopterygota</taxon>
        <taxon>Diptera</taxon>
        <taxon>Nematocera</taxon>
        <taxon>Culicoidea</taxon>
        <taxon>Culicidae</taxon>
        <taxon>Anophelinae</taxon>
        <taxon>Anopheles</taxon>
    </lineage>
</organism>
<evidence type="ECO:0000256" key="4">
    <source>
        <dbReference type="ARBA" id="ARBA00022725"/>
    </source>
</evidence>
<dbReference type="VEuPathDB" id="VectorBase:ADAC010035"/>
<reference evidence="10" key="3">
    <citation type="journal article" date="2013" name="Nucleic Acids Res.">
        <title>The genome of Anopheles darlingi, the main neotropical malaria vector.</title>
        <authorList>
            <person name="Marinotti O."/>
            <person name="Cerqueira G.C."/>
            <person name="de Almeida L.G."/>
            <person name="Ferro M.I."/>
            <person name="Loreto E.L."/>
            <person name="Zaha A."/>
            <person name="Teixeira S.M."/>
            <person name="Wespiser A.R."/>
            <person name="Almeida E Silva A."/>
            <person name="Schlindwein A.D."/>
            <person name="Pacheco A.C."/>
            <person name="Silva A.L."/>
            <person name="Graveley B.R."/>
            <person name="Walenz B.P."/>
            <person name="Lima Bde A."/>
            <person name="Ribeiro C.A."/>
            <person name="Nunes-Silva C.G."/>
            <person name="de Carvalho C.R."/>
            <person name="Soares C.M."/>
            <person name="de Menezes C.B."/>
            <person name="Matiolli C."/>
            <person name="Caffrey D."/>
            <person name="Araujo D.A."/>
            <person name="de Oliveira D.M."/>
            <person name="Golenbock D."/>
            <person name="Grisard E.C."/>
            <person name="Fantinatti-Garboggini F."/>
            <person name="de Carvalho F.M."/>
            <person name="Barcellos F.G."/>
            <person name="Prosdocimi F."/>
            <person name="May G."/>
            <person name="Azevedo Junior G.M."/>
            <person name="Guimaraes G.M."/>
            <person name="Goldman G.H."/>
            <person name="Padilha I.Q."/>
            <person name="Batista Jda S."/>
            <person name="Ferro J.A."/>
            <person name="Ribeiro J.M."/>
            <person name="Fietto J.L."/>
            <person name="Dabbas K.M."/>
            <person name="Cerdeira L."/>
            <person name="Agnez-Lima L.F."/>
            <person name="Brocchi M."/>
            <person name="de Carvalho M.O."/>
            <person name="Teixeira Mde M."/>
            <person name="Diniz Maia Mde M."/>
            <person name="Goldman M.H."/>
            <person name="Cruz Schneider M.P."/>
            <person name="Felipe M.S."/>
            <person name="Hungria M."/>
            <person name="Nicolas M.F."/>
            <person name="Pereira M."/>
            <person name="Montes M.A."/>
            <person name="Cantao M.E."/>
            <person name="Vincentz M."/>
            <person name="Rafael M.S."/>
            <person name="Silverman N."/>
            <person name="Stoco P.H."/>
            <person name="Souza R.C."/>
            <person name="Vicentini R."/>
            <person name="Gazzinelli R.T."/>
            <person name="Neves Rde O."/>
            <person name="Silva R."/>
            <person name="Astolfi-Filho S."/>
            <person name="Maciel T.E."/>
            <person name="Urmenyi T.P."/>
            <person name="Tadei W.P."/>
            <person name="Camargo E.P."/>
            <person name="de Vasconcelos A.T."/>
        </authorList>
    </citation>
    <scope>NUCLEOTIDE SEQUENCE</scope>
</reference>
<evidence type="ECO:0000313" key="11">
    <source>
        <dbReference type="EnsemblMetazoa" id="ADAC010035-PA"/>
    </source>
</evidence>
<reference evidence="10" key="2">
    <citation type="submission" date="2010-05" db="EMBL/GenBank/DDBJ databases">
        <authorList>
            <person name="Almeida L.G."/>
            <person name="Nicolas M.F."/>
            <person name="Souza R.C."/>
            <person name="Vasconcelos A.T.R."/>
        </authorList>
    </citation>
    <scope>NUCLEOTIDE SEQUENCE</scope>
</reference>
<keyword evidence="4" id="KW-0552">Olfaction</keyword>
<evidence type="ECO:0000256" key="5">
    <source>
        <dbReference type="ARBA" id="ARBA00022989"/>
    </source>
</evidence>
<dbReference type="Proteomes" id="UP000000673">
    <property type="component" value="Unassembled WGS sequence"/>
</dbReference>
<keyword evidence="12" id="KW-1185">Reference proteome</keyword>
<dbReference type="InterPro" id="IPR004117">
    <property type="entry name" value="7tm6_olfct_rcpt"/>
</dbReference>
<evidence type="ECO:0000313" key="10">
    <source>
        <dbReference type="EMBL" id="ETN58372.1"/>
    </source>
</evidence>
<keyword evidence="8" id="KW-0807">Transducer</keyword>
<keyword evidence="6 9" id="KW-0472">Membrane</keyword>
<dbReference type="VEuPathDB" id="VectorBase:ADAR2_001757"/>
<feature type="transmembrane region" description="Helical" evidence="9">
    <location>
        <begin position="270"/>
        <end position="291"/>
    </location>
</feature>
<feature type="transmembrane region" description="Helical" evidence="9">
    <location>
        <begin position="297"/>
        <end position="317"/>
    </location>
</feature>
<keyword evidence="2" id="KW-0716">Sensory transduction</keyword>
<dbReference type="PANTHER" id="PTHR21137:SF44">
    <property type="entry name" value="ODORANT RECEPTOR 13A-RELATED"/>
    <property type="match status" value="1"/>
</dbReference>
<protein>
    <submittedName>
        <fullName evidence="10">Putative olfactory receptor</fullName>
    </submittedName>
</protein>
<evidence type="ECO:0000256" key="1">
    <source>
        <dbReference type="ARBA" id="ARBA00004141"/>
    </source>
</evidence>
<evidence type="ECO:0000256" key="2">
    <source>
        <dbReference type="ARBA" id="ARBA00022606"/>
    </source>
</evidence>
<gene>
    <name evidence="10" type="ORF">AND_010035</name>
</gene>
<proteinExistence type="predicted"/>
<dbReference type="STRING" id="43151.W5J289"/>
<reference evidence="11" key="4">
    <citation type="submission" date="2015-06" db="UniProtKB">
        <authorList>
            <consortium name="EnsemblMetazoa"/>
        </authorList>
    </citation>
    <scope>IDENTIFICATION</scope>
</reference>
<keyword evidence="3 9" id="KW-0812">Transmembrane</keyword>
<dbReference type="AlphaFoldDB" id="W5J289"/>
<reference evidence="10 12" key="1">
    <citation type="journal article" date="2010" name="BMC Genomics">
        <title>Combination of measures distinguishes pre-miRNAs from other stem-loops in the genome of the newly sequenced Anopheles darlingi.</title>
        <authorList>
            <person name="Mendes N.D."/>
            <person name="Freitas A.T."/>
            <person name="Vasconcelos A.T."/>
            <person name="Sagot M.F."/>
        </authorList>
    </citation>
    <scope>NUCLEOTIDE SEQUENCE</scope>
</reference>
<feature type="transmembrane region" description="Helical" evidence="9">
    <location>
        <begin position="213"/>
        <end position="231"/>
    </location>
</feature>
<evidence type="ECO:0000256" key="3">
    <source>
        <dbReference type="ARBA" id="ARBA00022692"/>
    </source>
</evidence>
<dbReference type="OMA" id="YFMGSEI"/>
<dbReference type="Pfam" id="PF02949">
    <property type="entry name" value="7tm_6"/>
    <property type="match status" value="2"/>
</dbReference>